<feature type="region of interest" description="Disordered" evidence="1">
    <location>
        <begin position="129"/>
        <end position="148"/>
    </location>
</feature>
<protein>
    <submittedName>
        <fullName evidence="2">Uncharacterized protein</fullName>
    </submittedName>
</protein>
<gene>
    <name evidence="2" type="ORF">HK103_003222</name>
</gene>
<dbReference type="EMBL" id="JADGKB010000023">
    <property type="protein sequence ID" value="KAJ3258840.1"/>
    <property type="molecule type" value="Genomic_DNA"/>
</dbReference>
<dbReference type="PANTHER" id="PTHR31757:SF0">
    <property type="entry name" value="SLL0781 PROTEIN"/>
    <property type="match status" value="1"/>
</dbReference>
<dbReference type="Gene3D" id="3.10.450.50">
    <property type="match status" value="1"/>
</dbReference>
<keyword evidence="3" id="KW-1185">Reference proteome</keyword>
<accession>A0AAD5Y979</accession>
<sequence>MSKKLVPPFTKEIALLKVRAAQDAWNSKDPVRCSMAYTPDSKWRNRDRFIQGREQIVQFLTDKWKHELDYKLRKHYFCHSEDRIAVTFQYEYRTKDGKWFRAYGNENWTFDKDGLMKTRNASINDVEISESERKITEEGDFAPSGVDR</sequence>
<proteinExistence type="predicted"/>
<dbReference type="SUPFAM" id="SSF54427">
    <property type="entry name" value="NTF2-like"/>
    <property type="match status" value="1"/>
</dbReference>
<dbReference type="Proteomes" id="UP001210925">
    <property type="component" value="Unassembled WGS sequence"/>
</dbReference>
<organism evidence="2 3">
    <name type="scientific">Boothiomyces macroporosus</name>
    <dbReference type="NCBI Taxonomy" id="261099"/>
    <lineage>
        <taxon>Eukaryota</taxon>
        <taxon>Fungi</taxon>
        <taxon>Fungi incertae sedis</taxon>
        <taxon>Chytridiomycota</taxon>
        <taxon>Chytridiomycota incertae sedis</taxon>
        <taxon>Chytridiomycetes</taxon>
        <taxon>Rhizophydiales</taxon>
        <taxon>Terramycetaceae</taxon>
        <taxon>Boothiomyces</taxon>
    </lineage>
</organism>
<evidence type="ECO:0000313" key="2">
    <source>
        <dbReference type="EMBL" id="KAJ3258840.1"/>
    </source>
</evidence>
<name>A0AAD5Y979_9FUNG</name>
<dbReference type="InterPro" id="IPR009783">
    <property type="entry name" value="DUF1348"/>
</dbReference>
<reference evidence="2" key="1">
    <citation type="submission" date="2020-05" db="EMBL/GenBank/DDBJ databases">
        <title>Phylogenomic resolution of chytrid fungi.</title>
        <authorList>
            <person name="Stajich J.E."/>
            <person name="Amses K."/>
            <person name="Simmons R."/>
            <person name="Seto K."/>
            <person name="Myers J."/>
            <person name="Bonds A."/>
            <person name="Quandt C.A."/>
            <person name="Barry K."/>
            <person name="Liu P."/>
            <person name="Grigoriev I."/>
            <person name="Longcore J.E."/>
            <person name="James T.Y."/>
        </authorList>
    </citation>
    <scope>NUCLEOTIDE SEQUENCE</scope>
    <source>
        <strain evidence="2">PLAUS21</strain>
    </source>
</reference>
<dbReference type="AlphaFoldDB" id="A0AAD5Y979"/>
<evidence type="ECO:0000313" key="3">
    <source>
        <dbReference type="Proteomes" id="UP001210925"/>
    </source>
</evidence>
<dbReference type="InterPro" id="IPR032710">
    <property type="entry name" value="NTF2-like_dom_sf"/>
</dbReference>
<dbReference type="Pfam" id="PF07080">
    <property type="entry name" value="DUF1348"/>
    <property type="match status" value="1"/>
</dbReference>
<dbReference type="PANTHER" id="PTHR31757">
    <property type="entry name" value="SLL0781 PROTEIN"/>
    <property type="match status" value="1"/>
</dbReference>
<comment type="caution">
    <text evidence="2">The sequence shown here is derived from an EMBL/GenBank/DDBJ whole genome shotgun (WGS) entry which is preliminary data.</text>
</comment>
<evidence type="ECO:0000256" key="1">
    <source>
        <dbReference type="SAM" id="MobiDB-lite"/>
    </source>
</evidence>